<dbReference type="InterPro" id="IPR001965">
    <property type="entry name" value="Znf_PHD"/>
</dbReference>
<dbReference type="OrthoDB" id="5417730at2759"/>
<keyword evidence="1" id="KW-0479">Metal-binding</keyword>
<evidence type="ECO:0000256" key="1">
    <source>
        <dbReference type="ARBA" id="ARBA00022723"/>
    </source>
</evidence>
<evidence type="ECO:0000256" key="4">
    <source>
        <dbReference type="SAM" id="MobiDB-lite"/>
    </source>
</evidence>
<feature type="compositionally biased region" description="Polar residues" evidence="4">
    <location>
        <begin position="583"/>
        <end position="594"/>
    </location>
</feature>
<feature type="region of interest" description="Disordered" evidence="4">
    <location>
        <begin position="827"/>
        <end position="874"/>
    </location>
</feature>
<dbReference type="EMBL" id="FJUY01000007">
    <property type="protein sequence ID" value="CZT19637.1"/>
    <property type="molecule type" value="Genomic_DNA"/>
</dbReference>
<protein>
    <recommendedName>
        <fullName evidence="5">Zinc finger PHD-type domain-containing protein</fullName>
    </recommendedName>
</protein>
<keyword evidence="2" id="KW-0863">Zinc-finger</keyword>
<dbReference type="InterPro" id="IPR013083">
    <property type="entry name" value="Znf_RING/FYVE/PHD"/>
</dbReference>
<feature type="region of interest" description="Disordered" evidence="4">
    <location>
        <begin position="572"/>
        <end position="598"/>
    </location>
</feature>
<feature type="compositionally biased region" description="Basic residues" evidence="4">
    <location>
        <begin position="735"/>
        <end position="751"/>
    </location>
</feature>
<evidence type="ECO:0000256" key="2">
    <source>
        <dbReference type="ARBA" id="ARBA00022771"/>
    </source>
</evidence>
<dbReference type="InterPro" id="IPR011011">
    <property type="entry name" value="Znf_FYVE_PHD"/>
</dbReference>
<name>A0A2D3V4L4_9PEZI</name>
<organism evidence="6 7">
    <name type="scientific">Ramularia collo-cygni</name>
    <dbReference type="NCBI Taxonomy" id="112498"/>
    <lineage>
        <taxon>Eukaryota</taxon>
        <taxon>Fungi</taxon>
        <taxon>Dikarya</taxon>
        <taxon>Ascomycota</taxon>
        <taxon>Pezizomycotina</taxon>
        <taxon>Dothideomycetes</taxon>
        <taxon>Dothideomycetidae</taxon>
        <taxon>Mycosphaerellales</taxon>
        <taxon>Mycosphaerellaceae</taxon>
        <taxon>Ramularia</taxon>
    </lineage>
</organism>
<dbReference type="SUPFAM" id="SSF57903">
    <property type="entry name" value="FYVE/PHD zinc finger"/>
    <property type="match status" value="1"/>
</dbReference>
<dbReference type="AlphaFoldDB" id="A0A2D3V4L4"/>
<evidence type="ECO:0000256" key="3">
    <source>
        <dbReference type="ARBA" id="ARBA00022833"/>
    </source>
</evidence>
<reference evidence="6 7" key="1">
    <citation type="submission" date="2016-03" db="EMBL/GenBank/DDBJ databases">
        <authorList>
            <person name="Ploux O."/>
        </authorList>
    </citation>
    <scope>NUCLEOTIDE SEQUENCE [LARGE SCALE GENOMIC DNA]</scope>
    <source>
        <strain evidence="6 7">URUG2</strain>
    </source>
</reference>
<keyword evidence="3" id="KW-0862">Zinc</keyword>
<dbReference type="Proteomes" id="UP000225277">
    <property type="component" value="Unassembled WGS sequence"/>
</dbReference>
<evidence type="ECO:0000259" key="5">
    <source>
        <dbReference type="SMART" id="SM00249"/>
    </source>
</evidence>
<sequence>MPPGIDQPQFPTLLFYAGSCRYPFSHHHTAKNNNRSQTSRFLCCGCRSWQLVLPNARTGFLKPCTMHPPRYPLLGLLHRYPRKSNATVCSTVSSSSLFSFPPLPSPQCGSLGEQCLRGCGKLAEYLAMPCKIASHSDHLWPIGPPPGSGTYSFFIEDCEYLCVYCQPMSFCKHPSPFALKKHVQGVHLSKGQYPGIKVTLRNEGTLARLKPPSQVRKPNTISIPHTLKAAHVYVPVDAGLPASQRLAVLHTLLQIKPVYHTLFQALATRHLFSKYDLSQLYSGPQTELRNPLAPPAVSFLHAYGDRLWPAESTLRSHLFDVTLSSQPGNFWAFKYGCFGPDFKVDSAPNPSAVAWWRHKLGGEVLDAEQYIGLSKLGAVMLVYFAALVDADDATATFSTEPEGEILNRILGTRKPVDVAMLEFERDSSPEVPLRIAAARRKSNEARTSAVVVLPALPHHRPSSYPGKPFCILEGCYHGRKDCGVMVACGKENCPIEWFHPECVGLHGKELKELEWICLGCREAPSIHLSTDEHHGMGFGSRRQINPDELMDTARDFATGHSDQEALLQNQRDSLGTAAESRRSLLSTDSASGDSPGTDLPAVSVECSLIPASRGVAGQVEVDLTTEAAGSTPRASNRDTNAAEEVTAATVHNNDTSIDIMQQSTSNNRRSNHAQVPARTVPPTHIRFDDEAVPENNGEEPTDIESDVLLVQASTTSDSQLNDEAQRQRLIAGHMHQQRARGRGPTRSHRPRGNTQAARTIVRAPSFAVHAAGGAGRGSRRANTPQRPVQSAYRTLLPAPVPARTPFPTSVAMTAAPWQQQPFRQYAIPQGGDSQQPSALIPLPPRPASGSYPNGPNVDPAAQSDETTAEEECTPEMRAWIAWFLEMTGGMGGLPLS</sequence>
<feature type="region of interest" description="Disordered" evidence="4">
    <location>
        <begin position="732"/>
        <end position="757"/>
    </location>
</feature>
<feature type="domain" description="Zinc finger PHD-type" evidence="5">
    <location>
        <begin position="474"/>
        <end position="521"/>
    </location>
</feature>
<dbReference type="STRING" id="112498.A0A2D3V4L4"/>
<evidence type="ECO:0000313" key="7">
    <source>
        <dbReference type="Proteomes" id="UP000225277"/>
    </source>
</evidence>
<feature type="region of interest" description="Disordered" evidence="4">
    <location>
        <begin position="769"/>
        <end position="788"/>
    </location>
</feature>
<accession>A0A2D3V4L4</accession>
<dbReference type="SMART" id="SM00249">
    <property type="entry name" value="PHD"/>
    <property type="match status" value="1"/>
</dbReference>
<proteinExistence type="predicted"/>
<dbReference type="GO" id="GO:0008270">
    <property type="term" value="F:zinc ion binding"/>
    <property type="evidence" value="ECO:0007669"/>
    <property type="project" value="UniProtKB-KW"/>
</dbReference>
<feature type="unsure residue" description="D or N" evidence="6">
    <location>
        <position position="320"/>
    </location>
</feature>
<dbReference type="Gene3D" id="3.30.40.10">
    <property type="entry name" value="Zinc/RING finger domain, C3HC4 (zinc finger)"/>
    <property type="match status" value="1"/>
</dbReference>
<evidence type="ECO:0000313" key="6">
    <source>
        <dbReference type="EMBL" id="CZT19637.1"/>
    </source>
</evidence>
<gene>
    <name evidence="6" type="ORF">RCC_05488</name>
</gene>
<keyword evidence="7" id="KW-1185">Reference proteome</keyword>